<keyword evidence="3" id="KW-1185">Reference proteome</keyword>
<comment type="caution">
    <text evidence="2">The sequence shown here is derived from an EMBL/GenBank/DDBJ whole genome shotgun (WGS) entry which is preliminary data.</text>
</comment>
<reference evidence="2 3" key="1">
    <citation type="journal article" date="2021" name="PeerJ">
        <title>Analysis of 44 Vibrio anguillarum genomes reveals high genetic diversity.</title>
        <authorList>
            <person name="Hansen M.J."/>
            <person name="Dalsgaard I."/>
        </authorList>
    </citation>
    <scope>NUCLEOTIDE SEQUENCE [LARGE SCALE GENOMIC DNA]</scope>
    <source>
        <strain evidence="2 3">040915-1/1B</strain>
    </source>
</reference>
<keyword evidence="2" id="KW-0762">Sugar transport</keyword>
<protein>
    <submittedName>
        <fullName evidence="2">Sugar transporter</fullName>
    </submittedName>
</protein>
<accession>A0ABR9ZE41</accession>
<dbReference type="Gene3D" id="3.10.560.10">
    <property type="entry name" value="Outer membrane lipoprotein wza domain like"/>
    <property type="match status" value="2"/>
</dbReference>
<dbReference type="Proteomes" id="UP000726136">
    <property type="component" value="Unassembled WGS sequence"/>
</dbReference>
<dbReference type="RefSeq" id="WP_194664805.1">
    <property type="nucleotide sequence ID" value="NZ_RDPI01001031.1"/>
</dbReference>
<dbReference type="InterPro" id="IPR049712">
    <property type="entry name" value="Poly_export"/>
</dbReference>
<gene>
    <name evidence="2" type="ORF">EAY46_27350</name>
</gene>
<sequence length="296" mass="33433">TADLHYALLVREDVAPRKLRVKQFSLLNAISQPLSADNLPLQARDQIFIFDNGIDLEYWYRKDKNIKVDVASTEKPKFVEVVDQTTGALVELDTTSQLDLLGEEKVSKSDSLKKSSRELLLEPIIERLRAQATFDSPAQLIEVTGAVKYPGVYPLPDDVNFKALIDAAGGFAEHAYLAQAEVTRSQRVNDSFDVEHYTIFPRKLIDGDMSFDFVAQDSIMVKRQPDWQRDLSIELQGEVKFPGTYTFARGETLSDVIARAGGFTRFAYPAGAVFSRESLKRQEQERLKLLNVQLKQ</sequence>
<dbReference type="EMBL" id="RDPI01001031">
    <property type="protein sequence ID" value="MBF4376700.1"/>
    <property type="molecule type" value="Genomic_DNA"/>
</dbReference>
<evidence type="ECO:0000259" key="1">
    <source>
        <dbReference type="Pfam" id="PF10531"/>
    </source>
</evidence>
<proteinExistence type="predicted"/>
<organism evidence="2 3">
    <name type="scientific">Vibrio anguillarum</name>
    <name type="common">Listonella anguillarum</name>
    <dbReference type="NCBI Taxonomy" id="55601"/>
    <lineage>
        <taxon>Bacteria</taxon>
        <taxon>Pseudomonadati</taxon>
        <taxon>Pseudomonadota</taxon>
        <taxon>Gammaproteobacteria</taxon>
        <taxon>Vibrionales</taxon>
        <taxon>Vibrionaceae</taxon>
        <taxon>Vibrio</taxon>
    </lineage>
</organism>
<evidence type="ECO:0000313" key="2">
    <source>
        <dbReference type="EMBL" id="MBF4376700.1"/>
    </source>
</evidence>
<feature type="domain" description="Soluble ligand binding" evidence="1">
    <location>
        <begin position="141"/>
        <end position="185"/>
    </location>
</feature>
<dbReference type="PANTHER" id="PTHR33619">
    <property type="entry name" value="POLYSACCHARIDE EXPORT PROTEIN GFCE-RELATED"/>
    <property type="match status" value="1"/>
</dbReference>
<keyword evidence="2" id="KW-0813">Transport</keyword>
<dbReference type="InterPro" id="IPR019554">
    <property type="entry name" value="Soluble_ligand-bd"/>
</dbReference>
<evidence type="ECO:0000313" key="3">
    <source>
        <dbReference type="Proteomes" id="UP000726136"/>
    </source>
</evidence>
<feature type="non-terminal residue" evidence="2">
    <location>
        <position position="1"/>
    </location>
</feature>
<feature type="domain" description="Soluble ligand binding" evidence="1">
    <location>
        <begin position="236"/>
        <end position="268"/>
    </location>
</feature>
<dbReference type="Pfam" id="PF10531">
    <property type="entry name" value="SLBB"/>
    <property type="match status" value="2"/>
</dbReference>
<dbReference type="PANTHER" id="PTHR33619:SF3">
    <property type="entry name" value="POLYSACCHARIDE EXPORT PROTEIN GFCE-RELATED"/>
    <property type="match status" value="1"/>
</dbReference>
<name>A0ABR9ZE41_VIBAN</name>
<feature type="non-terminal residue" evidence="2">
    <location>
        <position position="296"/>
    </location>
</feature>